<keyword evidence="10 12" id="KW-0868">Chloride</keyword>
<feature type="domain" description="CBS" evidence="14">
    <location>
        <begin position="807"/>
        <end position="869"/>
    </location>
</feature>
<feature type="transmembrane region" description="Helical" evidence="12">
    <location>
        <begin position="522"/>
        <end position="543"/>
    </location>
</feature>
<dbReference type="Gene3D" id="3.90.1280.20">
    <property type="match status" value="1"/>
</dbReference>
<organism evidence="15 16">
    <name type="scientific">[Myrmecia] bisecta</name>
    <dbReference type="NCBI Taxonomy" id="41462"/>
    <lineage>
        <taxon>Eukaryota</taxon>
        <taxon>Viridiplantae</taxon>
        <taxon>Chlorophyta</taxon>
        <taxon>core chlorophytes</taxon>
        <taxon>Trebouxiophyceae</taxon>
        <taxon>Trebouxiales</taxon>
        <taxon>Trebouxiaceae</taxon>
        <taxon>Myrmecia</taxon>
    </lineage>
</organism>
<dbReference type="Gene3D" id="3.10.580.10">
    <property type="entry name" value="CBS-domain"/>
    <property type="match status" value="1"/>
</dbReference>
<dbReference type="EMBL" id="JALJOR010000018">
    <property type="protein sequence ID" value="KAK9804251.1"/>
    <property type="molecule type" value="Genomic_DNA"/>
</dbReference>
<feature type="transmembrane region" description="Helical" evidence="12">
    <location>
        <begin position="126"/>
        <end position="147"/>
    </location>
</feature>
<dbReference type="PANTHER" id="PTHR11689">
    <property type="entry name" value="CHLORIDE CHANNEL PROTEIN CLC FAMILY MEMBER"/>
    <property type="match status" value="1"/>
</dbReference>
<dbReference type="CDD" id="cd04591">
    <property type="entry name" value="CBS_pair_voltage-gated_CLC_euk_bac"/>
    <property type="match status" value="1"/>
</dbReference>
<keyword evidence="6 12" id="KW-1133">Transmembrane helix</keyword>
<keyword evidence="7 12" id="KW-0406">Ion transport</keyword>
<keyword evidence="9 12" id="KW-0472">Membrane</keyword>
<evidence type="ECO:0000256" key="2">
    <source>
        <dbReference type="ARBA" id="ARBA00009476"/>
    </source>
</evidence>
<feature type="region of interest" description="Disordered" evidence="13">
    <location>
        <begin position="1"/>
        <end position="50"/>
    </location>
</feature>
<accession>A0AAW1P5N0</accession>
<feature type="domain" description="CBS" evidence="14">
    <location>
        <begin position="688"/>
        <end position="747"/>
    </location>
</feature>
<dbReference type="SUPFAM" id="SSF54631">
    <property type="entry name" value="CBS-domain pair"/>
    <property type="match status" value="1"/>
</dbReference>
<evidence type="ECO:0000256" key="5">
    <source>
        <dbReference type="ARBA" id="ARBA00022737"/>
    </source>
</evidence>
<evidence type="ECO:0000313" key="15">
    <source>
        <dbReference type="EMBL" id="KAK9804251.1"/>
    </source>
</evidence>
<evidence type="ECO:0000256" key="12">
    <source>
        <dbReference type="RuleBase" id="RU361221"/>
    </source>
</evidence>
<gene>
    <name evidence="15" type="ORF">WJX72_003440</name>
</gene>
<evidence type="ECO:0000256" key="7">
    <source>
        <dbReference type="ARBA" id="ARBA00023065"/>
    </source>
</evidence>
<keyword evidence="3 12" id="KW-0813">Transport</keyword>
<evidence type="ECO:0000256" key="11">
    <source>
        <dbReference type="PROSITE-ProRule" id="PRU00703"/>
    </source>
</evidence>
<evidence type="ECO:0000256" key="10">
    <source>
        <dbReference type="ARBA" id="ARBA00023214"/>
    </source>
</evidence>
<comment type="caution">
    <text evidence="12">Lacks conserved residue(s) required for the propagation of feature annotation.</text>
</comment>
<dbReference type="PRINTS" id="PR00762">
    <property type="entry name" value="CLCHANNEL"/>
</dbReference>
<dbReference type="Gene3D" id="1.10.3080.10">
    <property type="entry name" value="Clc chloride channel"/>
    <property type="match status" value="1"/>
</dbReference>
<comment type="subcellular location">
    <subcellularLocation>
        <location evidence="1 12">Membrane</location>
        <topology evidence="1 12">Multi-pass membrane protein</topology>
    </subcellularLocation>
</comment>
<evidence type="ECO:0000256" key="13">
    <source>
        <dbReference type="SAM" id="MobiDB-lite"/>
    </source>
</evidence>
<dbReference type="SUPFAM" id="SSF81340">
    <property type="entry name" value="Clc chloride channel"/>
    <property type="match status" value="1"/>
</dbReference>
<evidence type="ECO:0000256" key="8">
    <source>
        <dbReference type="ARBA" id="ARBA00023122"/>
    </source>
</evidence>
<feature type="transmembrane region" description="Helical" evidence="12">
    <location>
        <begin position="635"/>
        <end position="657"/>
    </location>
</feature>
<evidence type="ECO:0000256" key="6">
    <source>
        <dbReference type="ARBA" id="ARBA00022989"/>
    </source>
</evidence>
<evidence type="ECO:0000256" key="1">
    <source>
        <dbReference type="ARBA" id="ARBA00004141"/>
    </source>
</evidence>
<dbReference type="AlphaFoldDB" id="A0AAW1P5N0"/>
<dbReference type="InterPro" id="IPR001807">
    <property type="entry name" value="ClC"/>
</dbReference>
<name>A0AAW1P5N0_9CHLO</name>
<dbReference type="InterPro" id="IPR046342">
    <property type="entry name" value="CBS_dom_sf"/>
</dbReference>
<dbReference type="Pfam" id="PF00571">
    <property type="entry name" value="CBS"/>
    <property type="match status" value="2"/>
</dbReference>
<dbReference type="InterPro" id="IPR051280">
    <property type="entry name" value="Cl-channel/antiporter"/>
</dbReference>
<dbReference type="Pfam" id="PF00654">
    <property type="entry name" value="Voltage_CLC"/>
    <property type="match status" value="1"/>
</dbReference>
<comment type="similarity">
    <text evidence="2 12">Belongs to the chloride channel (TC 2.A.49) family.</text>
</comment>
<keyword evidence="8 11" id="KW-0129">CBS domain</keyword>
<sequence length="899" mass="97775">MKQQHSHLRVPLVPLPESSVSDFDGGPEHGTHFTSFGLNHSNGEGASTSYLSDSNEEEHLLPSRNPFKSLFQRGHDVEGAGVNHHYTREERERLNDVESIDYLPPNSAVYRKWLAGQPHGRIWDRWFMMGSIGVSVGLIGYLLYTLIELFANVKYVTVRWLLAHTNLFVAWLFNMVYSLALVFASTWAVVMWAPQAAGAGVAEVMAYLNGCSLPKVFNIRTLGVKFISCATAVGSGLPVGPEGPMIHIGAMIGAALSQGHSTTLGCSTGLFKRFQNPKDKRDFVTAGTAVGVAAAFGAPIGGLLFAFEELASFFSQSLGWQIFFACMLAVLSADTFRSAQRSITKGHFGYFDGDASTVFFEVQTQLKNHVAAMAPAIVIGIACGLLGIMFTFINLKVARIREATTKGSKVWRMAEPCLLMAIFVTLGMLLPLAFPCTPTLCTIKQGETMPDCPEGASSHIKRIVEESVELYTCSANAEQTDLPPDSSSGSGPKSYNELATLMSVTGEDAIRHLLSRGTHREFGYGAIIVMLIFYFAGAVWAAGSAIASGLFVPMLLIGACVGRLVGLIVVDFAARGGHGSPNAPPGVFLPPSPWAWIDPGAFALIGAGAFMGGVTRLTISLAVIMMEVSNDVRMLLPILVAILVAKWVADALTHSLYHGLLEVKCVPFLPSEPACKRSLDLMAAHHVMSSPVCTLRERMVLRDVREVLRDTRHNGFPVVRDTPQGQVFVGLVVRDHLMVLLRRALSLGTTRDLDVKYEDLNRKFVSAAARNLVTDQQLAALQGRNHGGVSDSSNPVFDEVLDLTSYINSSAATVQEVFSLERTYMVFKTLGARHLTVVDQHNHVKGIITRKDLLGYRLDYACERQHVSSIVTLDRPYDSSASQFDLDGEEAAPMADNEE</sequence>
<dbReference type="Proteomes" id="UP001489004">
    <property type="component" value="Unassembled WGS sequence"/>
</dbReference>
<dbReference type="GO" id="GO:0005254">
    <property type="term" value="F:chloride channel activity"/>
    <property type="evidence" value="ECO:0007669"/>
    <property type="project" value="UniProtKB-UniRule"/>
</dbReference>
<keyword evidence="5" id="KW-0677">Repeat</keyword>
<feature type="transmembrane region" description="Helical" evidence="12">
    <location>
        <begin position="167"/>
        <end position="190"/>
    </location>
</feature>
<dbReference type="GO" id="GO:0016020">
    <property type="term" value="C:membrane"/>
    <property type="evidence" value="ECO:0007669"/>
    <property type="project" value="UniProtKB-SubCell"/>
</dbReference>
<feature type="compositionally biased region" description="Polar residues" evidence="13">
    <location>
        <begin position="32"/>
        <end position="50"/>
    </location>
</feature>
<feature type="transmembrane region" description="Helical" evidence="12">
    <location>
        <begin position="550"/>
        <end position="574"/>
    </location>
</feature>
<keyword evidence="4 12" id="KW-0812">Transmembrane</keyword>
<evidence type="ECO:0000259" key="14">
    <source>
        <dbReference type="PROSITE" id="PS51371"/>
    </source>
</evidence>
<feature type="transmembrane region" description="Helical" evidence="12">
    <location>
        <begin position="416"/>
        <end position="434"/>
    </location>
</feature>
<feature type="transmembrane region" description="Helical" evidence="12">
    <location>
        <begin position="594"/>
        <end position="614"/>
    </location>
</feature>
<evidence type="ECO:0000256" key="4">
    <source>
        <dbReference type="ARBA" id="ARBA00022692"/>
    </source>
</evidence>
<dbReference type="PANTHER" id="PTHR11689:SF89">
    <property type="entry name" value="CHLORIDE CHANNEL PROTEIN"/>
    <property type="match status" value="1"/>
</dbReference>
<protein>
    <recommendedName>
        <fullName evidence="12">Chloride channel protein</fullName>
    </recommendedName>
</protein>
<feature type="transmembrane region" description="Helical" evidence="12">
    <location>
        <begin position="283"/>
        <end position="306"/>
    </location>
</feature>
<dbReference type="SMART" id="SM00116">
    <property type="entry name" value="CBS"/>
    <property type="match status" value="2"/>
</dbReference>
<dbReference type="PROSITE" id="PS51371">
    <property type="entry name" value="CBS"/>
    <property type="match status" value="2"/>
</dbReference>
<reference evidence="15 16" key="1">
    <citation type="journal article" date="2024" name="Nat. Commun.">
        <title>Phylogenomics reveals the evolutionary origins of lichenization in chlorophyte algae.</title>
        <authorList>
            <person name="Puginier C."/>
            <person name="Libourel C."/>
            <person name="Otte J."/>
            <person name="Skaloud P."/>
            <person name="Haon M."/>
            <person name="Grisel S."/>
            <person name="Petersen M."/>
            <person name="Berrin J.G."/>
            <person name="Delaux P.M."/>
            <person name="Dal Grande F."/>
            <person name="Keller J."/>
        </authorList>
    </citation>
    <scope>NUCLEOTIDE SEQUENCE [LARGE SCALE GENOMIC DNA]</scope>
    <source>
        <strain evidence="15 16">SAG 2043</strain>
    </source>
</reference>
<evidence type="ECO:0000256" key="3">
    <source>
        <dbReference type="ARBA" id="ARBA00022448"/>
    </source>
</evidence>
<proteinExistence type="inferred from homology"/>
<comment type="caution">
    <text evidence="15">The sequence shown here is derived from an EMBL/GenBank/DDBJ whole genome shotgun (WGS) entry which is preliminary data.</text>
</comment>
<dbReference type="InterPro" id="IPR014743">
    <property type="entry name" value="Cl-channel_core"/>
</dbReference>
<evidence type="ECO:0000313" key="16">
    <source>
        <dbReference type="Proteomes" id="UP001489004"/>
    </source>
</evidence>
<dbReference type="InterPro" id="IPR000644">
    <property type="entry name" value="CBS_dom"/>
</dbReference>
<feature type="transmembrane region" description="Helical" evidence="12">
    <location>
        <begin position="372"/>
        <end position="395"/>
    </location>
</feature>
<keyword evidence="16" id="KW-1185">Reference proteome</keyword>
<evidence type="ECO:0000256" key="9">
    <source>
        <dbReference type="ARBA" id="ARBA00023136"/>
    </source>
</evidence>